<gene>
    <name evidence="2" type="ORF">UFB30_01905</name>
</gene>
<evidence type="ECO:0000256" key="1">
    <source>
        <dbReference type="SAM" id="Phobius"/>
    </source>
</evidence>
<feature type="transmembrane region" description="Helical" evidence="1">
    <location>
        <begin position="162"/>
        <end position="180"/>
    </location>
</feature>
<keyword evidence="1" id="KW-0812">Transmembrane</keyword>
<dbReference type="RefSeq" id="WP_322419979.1">
    <property type="nucleotide sequence ID" value="NZ_JAXQNN010000001.1"/>
</dbReference>
<comment type="caution">
    <text evidence="2">The sequence shown here is derived from an EMBL/GenBank/DDBJ whole genome shotgun (WGS) entry which is preliminary data.</text>
</comment>
<accession>A0ABU5KJ53</accession>
<evidence type="ECO:0008006" key="4">
    <source>
        <dbReference type="Google" id="ProtNLM"/>
    </source>
</evidence>
<keyword evidence="1" id="KW-0472">Membrane</keyword>
<feature type="transmembrane region" description="Helical" evidence="1">
    <location>
        <begin position="86"/>
        <end position="112"/>
    </location>
</feature>
<proteinExistence type="predicted"/>
<feature type="transmembrane region" description="Helical" evidence="1">
    <location>
        <begin position="21"/>
        <end position="40"/>
    </location>
</feature>
<reference evidence="2 3" key="1">
    <citation type="submission" date="2023-12" db="EMBL/GenBank/DDBJ databases">
        <title>Jeotgalibacillus haloalkaliphilus sp. nov., a novel salt-tolerant bacteria, isolated from the estuary of the Fenhe River into the Yellow River.</title>
        <authorList>
            <person name="Li Y."/>
        </authorList>
    </citation>
    <scope>NUCLEOTIDE SEQUENCE [LARGE SCALE GENOMIC DNA]</scope>
    <source>
        <strain evidence="2 3">HH7-29</strain>
    </source>
</reference>
<sequence>MFNQLSALVRFFLIDYRFSVLIFWAIFTFSLIPLTVLSTYTNGSVIISVAIAIFIYSGISGFILIKETFSYTIRLGSSRQQYMLSAFTFSALLAVIMAAISIAVTFTYTNLVATVWNNVQFMHISEAITGEFSWFAEFGLLTLFCFMVFNFGFFLAAAFHRFGLVGGLGLLAVLVITLLIEPLRTPVIEFFISDVRIGAPVMFDLNYWAFPVTAIVLAAFVYIIFKNASIHPGAVR</sequence>
<feature type="transmembrane region" description="Helical" evidence="1">
    <location>
        <begin position="132"/>
        <end position="155"/>
    </location>
</feature>
<keyword evidence="3" id="KW-1185">Reference proteome</keyword>
<feature type="transmembrane region" description="Helical" evidence="1">
    <location>
        <begin position="205"/>
        <end position="225"/>
    </location>
</feature>
<evidence type="ECO:0000313" key="2">
    <source>
        <dbReference type="EMBL" id="MDZ5710951.1"/>
    </source>
</evidence>
<dbReference type="EMBL" id="JAXQNN010000001">
    <property type="protein sequence ID" value="MDZ5710951.1"/>
    <property type="molecule type" value="Genomic_DNA"/>
</dbReference>
<feature type="transmembrane region" description="Helical" evidence="1">
    <location>
        <begin position="46"/>
        <end position="65"/>
    </location>
</feature>
<evidence type="ECO:0000313" key="3">
    <source>
        <dbReference type="Proteomes" id="UP001292084"/>
    </source>
</evidence>
<keyword evidence="1" id="KW-1133">Transmembrane helix</keyword>
<protein>
    <recommendedName>
        <fullName evidence="4">ABC transporter permease</fullName>
    </recommendedName>
</protein>
<dbReference type="Proteomes" id="UP001292084">
    <property type="component" value="Unassembled WGS sequence"/>
</dbReference>
<organism evidence="2 3">
    <name type="scientific">Jeotgalibacillus haloalkalitolerans</name>
    <dbReference type="NCBI Taxonomy" id="3104292"/>
    <lineage>
        <taxon>Bacteria</taxon>
        <taxon>Bacillati</taxon>
        <taxon>Bacillota</taxon>
        <taxon>Bacilli</taxon>
        <taxon>Bacillales</taxon>
        <taxon>Caryophanaceae</taxon>
        <taxon>Jeotgalibacillus</taxon>
    </lineage>
</organism>
<name>A0ABU5KJ53_9BACL</name>